<evidence type="ECO:0000313" key="2">
    <source>
        <dbReference type="EMBL" id="PZO16897.1"/>
    </source>
</evidence>
<protein>
    <recommendedName>
        <fullName evidence="1">HNH nuclease domain-containing protein</fullName>
    </recommendedName>
</protein>
<dbReference type="PANTHER" id="PTHR33877">
    <property type="entry name" value="SLL1193 PROTEIN"/>
    <property type="match status" value="1"/>
</dbReference>
<reference evidence="2 3" key="2">
    <citation type="submission" date="2018-06" db="EMBL/GenBank/DDBJ databases">
        <title>Metagenomic assembly of (sub)arctic Cyanobacteria and their associated microbiome from non-axenic cultures.</title>
        <authorList>
            <person name="Baurain D."/>
        </authorList>
    </citation>
    <scope>NUCLEOTIDE SEQUENCE [LARGE SCALE GENOMIC DNA]</scope>
    <source>
        <strain evidence="2">ULC129bin1</strain>
    </source>
</reference>
<feature type="domain" description="HNH nuclease" evidence="1">
    <location>
        <begin position="9"/>
        <end position="63"/>
    </location>
</feature>
<comment type="caution">
    <text evidence="2">The sequence shown here is derived from an EMBL/GenBank/DDBJ whole genome shotgun (WGS) entry which is preliminary data.</text>
</comment>
<evidence type="ECO:0000259" key="1">
    <source>
        <dbReference type="SMART" id="SM00507"/>
    </source>
</evidence>
<reference evidence="3" key="1">
    <citation type="submission" date="2018-04" db="EMBL/GenBank/DDBJ databases">
        <authorList>
            <person name="Cornet L."/>
        </authorList>
    </citation>
    <scope>NUCLEOTIDE SEQUENCE [LARGE SCALE GENOMIC DNA]</scope>
</reference>
<dbReference type="InterPro" id="IPR002711">
    <property type="entry name" value="HNH"/>
</dbReference>
<dbReference type="CDD" id="cd00085">
    <property type="entry name" value="HNHc"/>
    <property type="match status" value="1"/>
</dbReference>
<dbReference type="InterPro" id="IPR003615">
    <property type="entry name" value="HNH_nuc"/>
</dbReference>
<name>A0A2W4UC79_9CYAN</name>
<dbReference type="InterPro" id="IPR052892">
    <property type="entry name" value="NA-targeting_endonuclease"/>
</dbReference>
<dbReference type="GO" id="GO:0004519">
    <property type="term" value="F:endonuclease activity"/>
    <property type="evidence" value="ECO:0007669"/>
    <property type="project" value="InterPro"/>
</dbReference>
<dbReference type="PANTHER" id="PTHR33877:SF1">
    <property type="entry name" value="TYPE IV METHYL-DIRECTED RESTRICTION ENZYME ECOKMCRA"/>
    <property type="match status" value="1"/>
</dbReference>
<dbReference type="AlphaFoldDB" id="A0A2W4UC79"/>
<proteinExistence type="predicted"/>
<dbReference type="GO" id="GO:0008270">
    <property type="term" value="F:zinc ion binding"/>
    <property type="evidence" value="ECO:0007669"/>
    <property type="project" value="InterPro"/>
</dbReference>
<dbReference type="SMART" id="SM00507">
    <property type="entry name" value="HNHc"/>
    <property type="match status" value="1"/>
</dbReference>
<dbReference type="Pfam" id="PF01844">
    <property type="entry name" value="HNH"/>
    <property type="match status" value="1"/>
</dbReference>
<organism evidence="2 3">
    <name type="scientific">Leptolyngbya foveolarum</name>
    <dbReference type="NCBI Taxonomy" id="47253"/>
    <lineage>
        <taxon>Bacteria</taxon>
        <taxon>Bacillati</taxon>
        <taxon>Cyanobacteriota</taxon>
        <taxon>Cyanophyceae</taxon>
        <taxon>Leptolyngbyales</taxon>
        <taxon>Leptolyngbyaceae</taxon>
        <taxon>Leptolyngbya group</taxon>
        <taxon>Leptolyngbya</taxon>
    </lineage>
</organism>
<dbReference type="Proteomes" id="UP000249354">
    <property type="component" value="Unassembled WGS sequence"/>
</dbReference>
<dbReference type="GO" id="GO:0003676">
    <property type="term" value="F:nucleic acid binding"/>
    <property type="evidence" value="ECO:0007669"/>
    <property type="project" value="InterPro"/>
</dbReference>
<dbReference type="Gene3D" id="1.10.30.50">
    <property type="match status" value="1"/>
</dbReference>
<dbReference type="EMBL" id="QBMC01000074">
    <property type="protein sequence ID" value="PZO16897.1"/>
    <property type="molecule type" value="Genomic_DNA"/>
</dbReference>
<sequence>MSRYISAALAQRIRTSAQNRCGYCLSPQRLVMARLEIEHIIPLIKGGTNNESNLWLACPLCNGHKSSKIKAADPKTGKSVPLFNPRTQIWADHFCWSNGRCCMNKASLCKGFRLHKASKNQKNGLLEVLRWLQPLP</sequence>
<accession>A0A2W4UC79</accession>
<gene>
    <name evidence="2" type="ORF">DCF25_11930</name>
</gene>
<evidence type="ECO:0000313" key="3">
    <source>
        <dbReference type="Proteomes" id="UP000249354"/>
    </source>
</evidence>